<name>A0A382PJ86_9ZZZZ</name>
<accession>A0A382PJ86</accession>
<gene>
    <name evidence="1" type="ORF">METZ01_LOCUS326308</name>
</gene>
<protein>
    <recommendedName>
        <fullName evidence="2">DUF2325 domain-containing protein</fullName>
    </recommendedName>
</protein>
<evidence type="ECO:0008006" key="2">
    <source>
        <dbReference type="Google" id="ProtNLM"/>
    </source>
</evidence>
<dbReference type="EMBL" id="UINC01107805">
    <property type="protein sequence ID" value="SVC73454.1"/>
    <property type="molecule type" value="Genomic_DNA"/>
</dbReference>
<reference evidence="1" key="1">
    <citation type="submission" date="2018-05" db="EMBL/GenBank/DDBJ databases">
        <authorList>
            <person name="Lanie J.A."/>
            <person name="Ng W.-L."/>
            <person name="Kazmierczak K.M."/>
            <person name="Andrzejewski T.M."/>
            <person name="Davidsen T.M."/>
            <person name="Wayne K.J."/>
            <person name="Tettelin H."/>
            <person name="Glass J.I."/>
            <person name="Rusch D."/>
            <person name="Podicherti R."/>
            <person name="Tsui H.-C.T."/>
            <person name="Winkler M.E."/>
        </authorList>
    </citation>
    <scope>NUCLEOTIDE SEQUENCE</scope>
</reference>
<evidence type="ECO:0000313" key="1">
    <source>
        <dbReference type="EMBL" id="SVC73454.1"/>
    </source>
</evidence>
<sequence length="94" mass="10431">MSVAILGGMDRLKSYYVKQGRDLGFSNVKVFSRKFPDMVKRLKSYGGIVICTKNVAHTMVEGTVRMAQVNGIPIARTHSNSVSAMKECMKKMSN</sequence>
<dbReference type="InterPro" id="IPR016772">
    <property type="entry name" value="UCP020408"/>
</dbReference>
<organism evidence="1">
    <name type="scientific">marine metagenome</name>
    <dbReference type="NCBI Taxonomy" id="408172"/>
    <lineage>
        <taxon>unclassified sequences</taxon>
        <taxon>metagenomes</taxon>
        <taxon>ecological metagenomes</taxon>
    </lineage>
</organism>
<dbReference type="Pfam" id="PF10087">
    <property type="entry name" value="DUF2325"/>
    <property type="match status" value="1"/>
</dbReference>
<dbReference type="AlphaFoldDB" id="A0A382PJ86"/>
<proteinExistence type="predicted"/>